<dbReference type="EC" id="5.3.1.24" evidence="8"/>
<dbReference type="Pfam" id="PF00697">
    <property type="entry name" value="PRAI"/>
    <property type="match status" value="1"/>
</dbReference>
<dbReference type="UniPathway" id="UPA00035">
    <property type="reaction ID" value="UER00042"/>
</dbReference>
<dbReference type="PANTHER" id="PTHR42894">
    <property type="entry name" value="N-(5'-PHOSPHORIBOSYL)ANTHRANILATE ISOMERASE"/>
    <property type="match status" value="1"/>
</dbReference>
<gene>
    <name evidence="8" type="primary">trpF</name>
    <name evidence="10" type="ORF">AMET1_0086</name>
</gene>
<evidence type="ECO:0000256" key="4">
    <source>
        <dbReference type="ARBA" id="ARBA00022605"/>
    </source>
</evidence>
<evidence type="ECO:0000256" key="3">
    <source>
        <dbReference type="ARBA" id="ARBA00007571"/>
    </source>
</evidence>
<comment type="pathway">
    <text evidence="2 8">Amino-acid biosynthesis; L-tryptophan biosynthesis; L-tryptophan from chorismate: step 3/5.</text>
</comment>
<dbReference type="CDD" id="cd00405">
    <property type="entry name" value="PRAI"/>
    <property type="match status" value="1"/>
</dbReference>
<sequence>MRLKICGITQPKDALKAEEIGYDAIGVIVKTKSPRNISLNKAKQIFKTLGPYITKVCVTTTTKQQEIQEILKIKPDAIQLYTDPANHNIPNTKIIQAIKENKIQETTPSTKTNALLIDSSKGRGIKIDTTNLEPKINRINHPIIISGGLNPTNIDQIKHLNIYGVDVSSGLEEKPGIKNHIKMKKFHNKMRCKID</sequence>
<dbReference type="HAMAP" id="MF_00135">
    <property type="entry name" value="PRAI"/>
    <property type="match status" value="1"/>
</dbReference>
<protein>
    <recommendedName>
        <fullName evidence="8">N-(5'-phosphoribosyl)anthranilate isomerase</fullName>
        <shortName evidence="8">PRAI</shortName>
        <ecNumber evidence="8">5.3.1.24</ecNumber>
    </recommendedName>
</protein>
<keyword evidence="4 8" id="KW-0028">Amino-acid biosynthesis</keyword>
<dbReference type="Proteomes" id="UP000195137">
    <property type="component" value="Unassembled WGS sequence"/>
</dbReference>
<evidence type="ECO:0000256" key="2">
    <source>
        <dbReference type="ARBA" id="ARBA00004664"/>
    </source>
</evidence>
<evidence type="ECO:0000256" key="1">
    <source>
        <dbReference type="ARBA" id="ARBA00001164"/>
    </source>
</evidence>
<feature type="domain" description="N-(5'phosphoribosyl) anthranilate isomerase (PRAI)" evidence="9">
    <location>
        <begin position="3"/>
        <end position="188"/>
    </location>
</feature>
<dbReference type="OrthoDB" id="27513at2157"/>
<name>A0A1Y3GJ47_9EURY</name>
<dbReference type="RefSeq" id="WP_161490686.1">
    <property type="nucleotide sequence ID" value="NZ_MRZU01000002.1"/>
</dbReference>
<keyword evidence="5 8" id="KW-0822">Tryptophan biosynthesis</keyword>
<accession>A0A1Y3GJ47</accession>
<dbReference type="AlphaFoldDB" id="A0A1Y3GJ47"/>
<dbReference type="GO" id="GO:0000162">
    <property type="term" value="P:L-tryptophan biosynthetic process"/>
    <property type="evidence" value="ECO:0007669"/>
    <property type="project" value="UniProtKB-UniRule"/>
</dbReference>
<reference evidence="10 11" key="1">
    <citation type="submission" date="2016-12" db="EMBL/GenBank/DDBJ databases">
        <title>Discovery of methanogenic haloarchaea.</title>
        <authorList>
            <person name="Sorokin D.Y."/>
            <person name="Makarova K.S."/>
            <person name="Abbas B."/>
            <person name="Ferrer M."/>
            <person name="Golyshin P.N."/>
        </authorList>
    </citation>
    <scope>NUCLEOTIDE SEQUENCE [LARGE SCALE GENOMIC DNA]</scope>
    <source>
        <strain evidence="10">AMET1</strain>
    </source>
</reference>
<evidence type="ECO:0000259" key="9">
    <source>
        <dbReference type="Pfam" id="PF00697"/>
    </source>
</evidence>
<dbReference type="InterPro" id="IPR044643">
    <property type="entry name" value="TrpF_fam"/>
</dbReference>
<dbReference type="InterPro" id="IPR011060">
    <property type="entry name" value="RibuloseP-bd_barrel"/>
</dbReference>
<dbReference type="SUPFAM" id="SSF51366">
    <property type="entry name" value="Ribulose-phoshate binding barrel"/>
    <property type="match status" value="1"/>
</dbReference>
<comment type="similarity">
    <text evidence="3 8">Belongs to the TrpF family.</text>
</comment>
<keyword evidence="11" id="KW-1185">Reference proteome</keyword>
<evidence type="ECO:0000313" key="11">
    <source>
        <dbReference type="Proteomes" id="UP000195137"/>
    </source>
</evidence>
<proteinExistence type="inferred from homology"/>
<dbReference type="PANTHER" id="PTHR42894:SF1">
    <property type="entry name" value="N-(5'-PHOSPHORIBOSYL)ANTHRANILATE ISOMERASE"/>
    <property type="match status" value="1"/>
</dbReference>
<organism evidence="10 11">
    <name type="scientific">Methanonatronarchaeum thermophilum</name>
    <dbReference type="NCBI Taxonomy" id="1927129"/>
    <lineage>
        <taxon>Archaea</taxon>
        <taxon>Methanobacteriati</taxon>
        <taxon>Methanobacteriota</taxon>
        <taxon>Methanonatronarchaeia</taxon>
        <taxon>Methanonatronarchaeales</taxon>
        <taxon>Methanonatronarchaeaceae</taxon>
        <taxon>Methanonatronarchaeum</taxon>
    </lineage>
</organism>
<evidence type="ECO:0000256" key="5">
    <source>
        <dbReference type="ARBA" id="ARBA00022822"/>
    </source>
</evidence>
<evidence type="ECO:0000256" key="6">
    <source>
        <dbReference type="ARBA" id="ARBA00023141"/>
    </source>
</evidence>
<keyword evidence="7 8" id="KW-0413">Isomerase</keyword>
<keyword evidence="6 8" id="KW-0057">Aromatic amino acid biosynthesis</keyword>
<comment type="caution">
    <text evidence="10">The sequence shown here is derived from an EMBL/GenBank/DDBJ whole genome shotgun (WGS) entry which is preliminary data.</text>
</comment>
<evidence type="ECO:0000256" key="7">
    <source>
        <dbReference type="ARBA" id="ARBA00023235"/>
    </source>
</evidence>
<dbReference type="Gene3D" id="3.20.20.70">
    <property type="entry name" value="Aldolase class I"/>
    <property type="match status" value="1"/>
</dbReference>
<evidence type="ECO:0000313" key="10">
    <source>
        <dbReference type="EMBL" id="OUJ19416.1"/>
    </source>
</evidence>
<dbReference type="InterPro" id="IPR001240">
    <property type="entry name" value="PRAI_dom"/>
</dbReference>
<comment type="catalytic activity">
    <reaction evidence="1 8">
        <text>N-(5-phospho-beta-D-ribosyl)anthranilate = 1-(2-carboxyphenylamino)-1-deoxy-D-ribulose 5-phosphate</text>
        <dbReference type="Rhea" id="RHEA:21540"/>
        <dbReference type="ChEBI" id="CHEBI:18277"/>
        <dbReference type="ChEBI" id="CHEBI:58613"/>
        <dbReference type="EC" id="5.3.1.24"/>
    </reaction>
</comment>
<evidence type="ECO:0000256" key="8">
    <source>
        <dbReference type="HAMAP-Rule" id="MF_00135"/>
    </source>
</evidence>
<dbReference type="InterPro" id="IPR013785">
    <property type="entry name" value="Aldolase_TIM"/>
</dbReference>
<dbReference type="GO" id="GO:0004640">
    <property type="term" value="F:phosphoribosylanthranilate isomerase activity"/>
    <property type="evidence" value="ECO:0007669"/>
    <property type="project" value="UniProtKB-UniRule"/>
</dbReference>
<dbReference type="EMBL" id="MRZU01000002">
    <property type="protein sequence ID" value="OUJ19416.1"/>
    <property type="molecule type" value="Genomic_DNA"/>
</dbReference>